<comment type="caution">
    <text evidence="6">The sequence shown here is derived from an EMBL/GenBank/DDBJ whole genome shotgun (WGS) entry which is preliminary data.</text>
</comment>
<keyword evidence="2" id="KW-0808">Transferase</keyword>
<dbReference type="OrthoDB" id="9786288at2"/>
<evidence type="ECO:0000259" key="4">
    <source>
        <dbReference type="Pfam" id="PF00195"/>
    </source>
</evidence>
<dbReference type="EMBL" id="NMQW01000005">
    <property type="protein sequence ID" value="OXM87472.1"/>
    <property type="molecule type" value="Genomic_DNA"/>
</dbReference>
<dbReference type="InterPro" id="IPR016039">
    <property type="entry name" value="Thiolase-like"/>
</dbReference>
<dbReference type="Pfam" id="PF02797">
    <property type="entry name" value="Chal_sti_synt_C"/>
    <property type="match status" value="1"/>
</dbReference>
<dbReference type="Pfam" id="PF00195">
    <property type="entry name" value="Chal_sti_synt_N"/>
    <property type="match status" value="1"/>
</dbReference>
<sequence length="386" mass="41739">MEIGAGRAAIIGIGTALPPFRMDQGETAARIAEALQEHPDSMRWAKRIFKQCGVDSRYTCLPELLEPAAGCRYSPGTPADAVPTTAERMAVYRREAVPLGLEAARSALADAGVEPAGITHLITVSCTGQFLPGLDAVITESLGLSRRVQRIPFNFLGCAAGLKGVCLAQHLIRLDSAARVLVVCVELCTLHMQSSAKREDLYAASFFGDGASACVVAGSSGSKADRSMFLLGDDRSVLMPEYAEEMVWEVGNHGFNLYLSPSIPRRIEELIPPQIEGWFADEPLPKLWAIHPGGKGIVDAVQASFGLSDEQVDPSRTVLMRYGNLSSATILFVLQQMRSQLIERDIRAEEGIAMAFGPGLTAELLRFRYVSGEAVVPEERVEDAYV</sequence>
<dbReference type="PANTHER" id="PTHR11877">
    <property type="entry name" value="HYDROXYMETHYLGLUTARYL-COA SYNTHASE"/>
    <property type="match status" value="1"/>
</dbReference>
<dbReference type="AlphaFoldDB" id="A0A229UVK6"/>
<dbReference type="InterPro" id="IPR011141">
    <property type="entry name" value="Polyketide_synthase_type-III"/>
</dbReference>
<evidence type="ECO:0000256" key="3">
    <source>
        <dbReference type="PIRSR" id="PIRSR000451-1"/>
    </source>
</evidence>
<organism evidence="6 7">
    <name type="scientific">Paenibacillus rigui</name>
    <dbReference type="NCBI Taxonomy" id="554312"/>
    <lineage>
        <taxon>Bacteria</taxon>
        <taxon>Bacillati</taxon>
        <taxon>Bacillota</taxon>
        <taxon>Bacilli</taxon>
        <taxon>Bacillales</taxon>
        <taxon>Paenibacillaceae</taxon>
        <taxon>Paenibacillus</taxon>
    </lineage>
</organism>
<dbReference type="GO" id="GO:0016747">
    <property type="term" value="F:acyltransferase activity, transferring groups other than amino-acyl groups"/>
    <property type="evidence" value="ECO:0007669"/>
    <property type="project" value="InterPro"/>
</dbReference>
<evidence type="ECO:0000313" key="6">
    <source>
        <dbReference type="EMBL" id="OXM87472.1"/>
    </source>
</evidence>
<dbReference type="PANTHER" id="PTHR11877:SF46">
    <property type="entry name" value="TYPE III POLYKETIDE SYNTHASE A"/>
    <property type="match status" value="1"/>
</dbReference>
<gene>
    <name evidence="6" type="ORF">CF651_05065</name>
</gene>
<reference evidence="6 7" key="1">
    <citation type="submission" date="2017-07" db="EMBL/GenBank/DDBJ databases">
        <title>Genome sequencing and assembly of Paenibacillus rigui.</title>
        <authorList>
            <person name="Mayilraj S."/>
        </authorList>
    </citation>
    <scope>NUCLEOTIDE SEQUENCE [LARGE SCALE GENOMIC DNA]</scope>
    <source>
        <strain evidence="6 7">JCM 16352</strain>
    </source>
</reference>
<feature type="domain" description="Chalcone/stilbene synthase C-terminal" evidence="5">
    <location>
        <begin position="238"/>
        <end position="368"/>
    </location>
</feature>
<comment type="similarity">
    <text evidence="1">Belongs to the thiolase-like superfamily. Chalcone/stilbene synthases family.</text>
</comment>
<dbReference type="GO" id="GO:0030639">
    <property type="term" value="P:polyketide biosynthetic process"/>
    <property type="evidence" value="ECO:0007669"/>
    <property type="project" value="TreeGrafter"/>
</dbReference>
<evidence type="ECO:0000256" key="1">
    <source>
        <dbReference type="ARBA" id="ARBA00005531"/>
    </source>
</evidence>
<evidence type="ECO:0000256" key="2">
    <source>
        <dbReference type="ARBA" id="ARBA00022679"/>
    </source>
</evidence>
<protein>
    <submittedName>
        <fullName evidence="6">Type III polyketide synthase</fullName>
    </submittedName>
</protein>
<dbReference type="SUPFAM" id="SSF53901">
    <property type="entry name" value="Thiolase-like"/>
    <property type="match status" value="1"/>
</dbReference>
<dbReference type="Gene3D" id="3.40.47.10">
    <property type="match status" value="2"/>
</dbReference>
<dbReference type="Proteomes" id="UP000215509">
    <property type="component" value="Unassembled WGS sequence"/>
</dbReference>
<dbReference type="InterPro" id="IPR001099">
    <property type="entry name" value="Chalcone/stilbene_synt_N"/>
</dbReference>
<feature type="active site" description="Acyl-thioester intermediate" evidence="3">
    <location>
        <position position="158"/>
    </location>
</feature>
<feature type="domain" description="Chalcone/stilbene synthase N-terminal" evidence="4">
    <location>
        <begin position="5"/>
        <end position="217"/>
    </location>
</feature>
<name>A0A229UVK6_9BACL</name>
<accession>A0A229UVK6</accession>
<dbReference type="RefSeq" id="WP_094013769.1">
    <property type="nucleotide sequence ID" value="NZ_NMQW01000005.1"/>
</dbReference>
<evidence type="ECO:0000259" key="5">
    <source>
        <dbReference type="Pfam" id="PF02797"/>
    </source>
</evidence>
<proteinExistence type="inferred from homology"/>
<dbReference type="PIRSF" id="PIRSF000451">
    <property type="entry name" value="PKS_III"/>
    <property type="match status" value="1"/>
</dbReference>
<dbReference type="CDD" id="cd00831">
    <property type="entry name" value="CHS_like"/>
    <property type="match status" value="1"/>
</dbReference>
<dbReference type="InterPro" id="IPR012328">
    <property type="entry name" value="Chalcone/stilbene_synt_C"/>
</dbReference>
<keyword evidence="7" id="KW-1185">Reference proteome</keyword>
<evidence type="ECO:0000313" key="7">
    <source>
        <dbReference type="Proteomes" id="UP000215509"/>
    </source>
</evidence>